<dbReference type="InterPro" id="IPR000073">
    <property type="entry name" value="AB_hydrolase_1"/>
</dbReference>
<dbReference type="SUPFAM" id="SSF53474">
    <property type="entry name" value="alpha/beta-Hydrolases"/>
    <property type="match status" value="1"/>
</dbReference>
<sequence>MTSFVLVHGGSHGAWCWERLIPHLQADSRVESVVAVDLTGHGTRRGAKSSDAITLADYIDDVVGEIETRNLHEVVLVGHSLAGITLPRAAERITGRIRRLIYLSTSNPPAGQSIADLMRHPLSPVSRRLDARGMFCNDLDDDAAAWLLSKLEPEPPGPMREPVPTVAAAVGLKSTYILLERDAALPPAYQREQARNAGVDEVVAFEAGHDAFISRPRELADILLRYT</sequence>
<dbReference type="InterPro" id="IPR052897">
    <property type="entry name" value="Sec-Metab_Biosynth_Hydrolase"/>
</dbReference>
<dbReference type="STRING" id="465721.ACG33_03840"/>
<dbReference type="AlphaFoldDB" id="A0A127F9I1"/>
<gene>
    <name evidence="2" type="ORF">ACG33_03840</name>
</gene>
<protein>
    <recommendedName>
        <fullName evidence="1">AB hydrolase-1 domain-containing protein</fullName>
    </recommendedName>
</protein>
<dbReference type="Proteomes" id="UP000070250">
    <property type="component" value="Chromosome"/>
</dbReference>
<evidence type="ECO:0000313" key="2">
    <source>
        <dbReference type="EMBL" id="AMN46250.1"/>
    </source>
</evidence>
<organism evidence="2 3">
    <name type="scientific">Steroidobacter denitrificans</name>
    <dbReference type="NCBI Taxonomy" id="465721"/>
    <lineage>
        <taxon>Bacteria</taxon>
        <taxon>Pseudomonadati</taxon>
        <taxon>Pseudomonadota</taxon>
        <taxon>Gammaproteobacteria</taxon>
        <taxon>Steroidobacterales</taxon>
        <taxon>Steroidobacteraceae</taxon>
        <taxon>Steroidobacter</taxon>
    </lineage>
</organism>
<dbReference type="InterPro" id="IPR029058">
    <property type="entry name" value="AB_hydrolase_fold"/>
</dbReference>
<dbReference type="PANTHER" id="PTHR37017">
    <property type="entry name" value="AB HYDROLASE-1 DOMAIN-CONTAINING PROTEIN-RELATED"/>
    <property type="match status" value="1"/>
</dbReference>
<dbReference type="Gene3D" id="3.40.50.1820">
    <property type="entry name" value="alpha/beta hydrolase"/>
    <property type="match status" value="1"/>
</dbReference>
<accession>A0A127F9I1</accession>
<dbReference type="PANTHER" id="PTHR37017:SF11">
    <property type="entry name" value="ESTERASE_LIPASE_THIOESTERASE DOMAIN-CONTAINING PROTEIN"/>
    <property type="match status" value="1"/>
</dbReference>
<dbReference type="EMBL" id="CP011971">
    <property type="protein sequence ID" value="AMN46250.1"/>
    <property type="molecule type" value="Genomic_DNA"/>
</dbReference>
<feature type="domain" description="AB hydrolase-1" evidence="1">
    <location>
        <begin position="4"/>
        <end position="221"/>
    </location>
</feature>
<dbReference type="OrthoDB" id="9773549at2"/>
<evidence type="ECO:0000259" key="1">
    <source>
        <dbReference type="Pfam" id="PF12697"/>
    </source>
</evidence>
<reference evidence="2 3" key="1">
    <citation type="submission" date="2015-06" db="EMBL/GenBank/DDBJ databases">
        <title>A Comprehensive Approach to Explore the Metabolic and Phylogenetic Diversity of Bacterial Steroid Degradation in the Environment: Testosterone as an Example.</title>
        <authorList>
            <person name="Yang F.-C."/>
            <person name="Chen Y.-L."/>
            <person name="Yu C.-P."/>
            <person name="Tang S.-L."/>
            <person name="Wang P.-H."/>
            <person name="Ismail W."/>
            <person name="Wang C.-H."/>
            <person name="Yang C.-Y."/>
            <person name="Chiang Y.-R."/>
        </authorList>
    </citation>
    <scope>NUCLEOTIDE SEQUENCE [LARGE SCALE GENOMIC DNA]</scope>
    <source>
        <strain evidence="2 3">DSM 18526</strain>
    </source>
</reference>
<proteinExistence type="predicted"/>
<evidence type="ECO:0000313" key="3">
    <source>
        <dbReference type="Proteomes" id="UP000070250"/>
    </source>
</evidence>
<dbReference type="Pfam" id="PF12697">
    <property type="entry name" value="Abhydrolase_6"/>
    <property type="match status" value="1"/>
</dbReference>
<name>A0A127F9I1_STEDE</name>
<keyword evidence="3" id="KW-1185">Reference proteome</keyword>
<dbReference type="KEGG" id="sdf:ACG33_03840"/>
<dbReference type="RefSeq" id="WP_066918855.1">
    <property type="nucleotide sequence ID" value="NZ_CP011971.1"/>
</dbReference>